<evidence type="ECO:0000256" key="1">
    <source>
        <dbReference type="ARBA" id="ARBA00004196"/>
    </source>
</evidence>
<feature type="domain" description="Thioredoxin" evidence="6">
    <location>
        <begin position="213"/>
        <end position="352"/>
    </location>
</feature>
<reference evidence="8" key="1">
    <citation type="submission" date="2016-10" db="EMBL/GenBank/DDBJ databases">
        <authorList>
            <person name="Varghese N."/>
            <person name="Submissions S."/>
        </authorList>
    </citation>
    <scope>NUCLEOTIDE SEQUENCE [LARGE SCALE GENOMIC DNA]</scope>
    <source>
        <strain evidence="8">BP1-148</strain>
    </source>
</reference>
<organism evidence="7 8">
    <name type="scientific">Prevotella communis</name>
    <dbReference type="NCBI Taxonomy" id="2913614"/>
    <lineage>
        <taxon>Bacteria</taxon>
        <taxon>Pseudomonadati</taxon>
        <taxon>Bacteroidota</taxon>
        <taxon>Bacteroidia</taxon>
        <taxon>Bacteroidales</taxon>
        <taxon>Prevotellaceae</taxon>
        <taxon>Prevotella</taxon>
    </lineage>
</organism>
<name>A0A1G7SCZ1_9BACT</name>
<feature type="chain" id="PRO_5011546051" evidence="5">
    <location>
        <begin position="20"/>
        <end position="352"/>
    </location>
</feature>
<dbReference type="Proteomes" id="UP000198779">
    <property type="component" value="Unassembled WGS sequence"/>
</dbReference>
<evidence type="ECO:0000313" key="8">
    <source>
        <dbReference type="Proteomes" id="UP000198779"/>
    </source>
</evidence>
<accession>A0A1G7SCZ1</accession>
<keyword evidence="5" id="KW-0732">Signal</keyword>
<evidence type="ECO:0000259" key="6">
    <source>
        <dbReference type="PROSITE" id="PS51352"/>
    </source>
</evidence>
<keyword evidence="3" id="KW-1015">Disulfide bond</keyword>
<evidence type="ECO:0000256" key="2">
    <source>
        <dbReference type="ARBA" id="ARBA00022748"/>
    </source>
</evidence>
<evidence type="ECO:0000256" key="4">
    <source>
        <dbReference type="ARBA" id="ARBA00023284"/>
    </source>
</evidence>
<dbReference type="AlphaFoldDB" id="A0A1G7SCZ1"/>
<dbReference type="PANTHER" id="PTHR42852:SF6">
    <property type="entry name" value="THIOL:DISULFIDE INTERCHANGE PROTEIN DSBE"/>
    <property type="match status" value="1"/>
</dbReference>
<evidence type="ECO:0000256" key="5">
    <source>
        <dbReference type="SAM" id="SignalP"/>
    </source>
</evidence>
<dbReference type="SUPFAM" id="SSF52833">
    <property type="entry name" value="Thioredoxin-like"/>
    <property type="match status" value="1"/>
</dbReference>
<protein>
    <submittedName>
        <fullName evidence="7">Peroxiredoxin</fullName>
    </submittedName>
</protein>
<dbReference type="InterPro" id="IPR050553">
    <property type="entry name" value="Thioredoxin_ResA/DsbE_sf"/>
</dbReference>
<dbReference type="STRING" id="645274.SAMN04487901_101274"/>
<keyword evidence="2" id="KW-0201">Cytochrome c-type biogenesis</keyword>
<dbReference type="EMBL" id="FNCQ01000001">
    <property type="protein sequence ID" value="SDG20853.1"/>
    <property type="molecule type" value="Genomic_DNA"/>
</dbReference>
<comment type="subcellular location">
    <subcellularLocation>
        <location evidence="1">Cell envelope</location>
    </subcellularLocation>
</comment>
<dbReference type="PANTHER" id="PTHR42852">
    <property type="entry name" value="THIOL:DISULFIDE INTERCHANGE PROTEIN DSBE"/>
    <property type="match status" value="1"/>
</dbReference>
<gene>
    <name evidence="7" type="ORF">SAMN04487901_101274</name>
</gene>
<dbReference type="RefSeq" id="WP_176944224.1">
    <property type="nucleotide sequence ID" value="NZ_FNCQ01000001.1"/>
</dbReference>
<keyword evidence="4" id="KW-0676">Redox-active center</keyword>
<proteinExistence type="predicted"/>
<keyword evidence="8" id="KW-1185">Reference proteome</keyword>
<dbReference type="GO" id="GO:0030313">
    <property type="term" value="C:cell envelope"/>
    <property type="evidence" value="ECO:0007669"/>
    <property type="project" value="UniProtKB-SubCell"/>
</dbReference>
<dbReference type="Gene3D" id="3.40.30.10">
    <property type="entry name" value="Glutaredoxin"/>
    <property type="match status" value="1"/>
</dbReference>
<evidence type="ECO:0000313" key="7">
    <source>
        <dbReference type="EMBL" id="SDG20853.1"/>
    </source>
</evidence>
<dbReference type="InterPro" id="IPR013766">
    <property type="entry name" value="Thioredoxin_domain"/>
</dbReference>
<dbReference type="CDD" id="cd02966">
    <property type="entry name" value="TlpA_like_family"/>
    <property type="match status" value="1"/>
</dbReference>
<dbReference type="InterPro" id="IPR000866">
    <property type="entry name" value="AhpC/TSA"/>
</dbReference>
<dbReference type="Pfam" id="PF00578">
    <property type="entry name" value="AhpC-TSA"/>
    <property type="match status" value="1"/>
</dbReference>
<feature type="signal peptide" evidence="5">
    <location>
        <begin position="1"/>
        <end position="19"/>
    </location>
</feature>
<dbReference type="GO" id="GO:0017004">
    <property type="term" value="P:cytochrome complex assembly"/>
    <property type="evidence" value="ECO:0007669"/>
    <property type="project" value="UniProtKB-KW"/>
</dbReference>
<dbReference type="InterPro" id="IPR036249">
    <property type="entry name" value="Thioredoxin-like_sf"/>
</dbReference>
<evidence type="ECO:0000256" key="3">
    <source>
        <dbReference type="ARBA" id="ARBA00023157"/>
    </source>
</evidence>
<dbReference type="GO" id="GO:0016209">
    <property type="term" value="F:antioxidant activity"/>
    <property type="evidence" value="ECO:0007669"/>
    <property type="project" value="InterPro"/>
</dbReference>
<dbReference type="GO" id="GO:0016491">
    <property type="term" value="F:oxidoreductase activity"/>
    <property type="evidence" value="ECO:0007669"/>
    <property type="project" value="InterPro"/>
</dbReference>
<sequence>MKQTIITTMLALITMTGWAQQQNNFTISGDLSVMTNKFDLPPAKANIVYIWNDSLKGTPIEYAVKDGKFEISGNVSRPIYSKLMVQLEIEVEGRKDTTTEGIPFILEPGNIKMDSEWALLKGTPLNDASIAMCMKLGELAKAGEKEKLKQEAFNFVKQHAADPASIFVIVQAPNFMEAKDILTMIDMCSEDMQHTNIDFSLLREKVTLEAHAPQEGDKFADFAVEYEGKTTRLSDYVGKGQYVLVDFWASWCRPCRQEIPNLIAAYNKYKDRGLQVLGIAAWDKPEDTKKAIAEEHIPYPQIINSQKIATDAYGISGIPEIILFSPDGTILARGLRGNQIEIKLEEVFNNKK</sequence>
<dbReference type="PROSITE" id="PS51352">
    <property type="entry name" value="THIOREDOXIN_2"/>
    <property type="match status" value="1"/>
</dbReference>